<accession>A0ABW3WLC9</accession>
<dbReference type="Pfam" id="PF20050">
    <property type="entry name" value="DUF6452"/>
    <property type="match status" value="1"/>
</dbReference>
<evidence type="ECO:0000313" key="1">
    <source>
        <dbReference type="EMBL" id="MFD1292441.1"/>
    </source>
</evidence>
<keyword evidence="2" id="KW-1185">Reference proteome</keyword>
<dbReference type="PROSITE" id="PS51257">
    <property type="entry name" value="PROKAR_LIPOPROTEIN"/>
    <property type="match status" value="1"/>
</dbReference>
<organism evidence="1 2">
    <name type="scientific">Lutibacter holmesii</name>
    <dbReference type="NCBI Taxonomy" id="1137985"/>
    <lineage>
        <taxon>Bacteria</taxon>
        <taxon>Pseudomonadati</taxon>
        <taxon>Bacteroidota</taxon>
        <taxon>Flavobacteriia</taxon>
        <taxon>Flavobacteriales</taxon>
        <taxon>Flavobacteriaceae</taxon>
        <taxon>Lutibacter</taxon>
    </lineage>
</organism>
<reference evidence="2" key="1">
    <citation type="journal article" date="2019" name="Int. J. Syst. Evol. Microbiol.">
        <title>The Global Catalogue of Microorganisms (GCM) 10K type strain sequencing project: providing services to taxonomists for standard genome sequencing and annotation.</title>
        <authorList>
            <consortium name="The Broad Institute Genomics Platform"/>
            <consortium name="The Broad Institute Genome Sequencing Center for Infectious Disease"/>
            <person name="Wu L."/>
            <person name="Ma J."/>
        </authorList>
    </citation>
    <scope>NUCLEOTIDE SEQUENCE [LARGE SCALE GENOMIC DNA]</scope>
    <source>
        <strain evidence="2">CCUG 62221</strain>
    </source>
</reference>
<gene>
    <name evidence="1" type="ORF">ACFQ5N_01225</name>
</gene>
<evidence type="ECO:0000313" key="2">
    <source>
        <dbReference type="Proteomes" id="UP001597241"/>
    </source>
</evidence>
<dbReference type="Proteomes" id="UP001597241">
    <property type="component" value="Unassembled WGS sequence"/>
</dbReference>
<dbReference type="InterPro" id="IPR045607">
    <property type="entry name" value="DUF6452"/>
</dbReference>
<sequence length="150" mass="17236">MKKSLLLIIISLFAITSCEQDDICIDATTPFLLIRFNDYEDQDEYKSVTLDSVWAQDQDLYLTSSTVDSLYIPLDLNEDVTLYNLAANAVVDEMNLNYNRSDIFVGRSCGYKTIFEDLELESNTNNWIKNIEFNYTTIDNDTIAAITIFH</sequence>
<dbReference type="RefSeq" id="WP_386807043.1">
    <property type="nucleotide sequence ID" value="NZ_JBHTMV010000002.1"/>
</dbReference>
<protein>
    <submittedName>
        <fullName evidence="1">DUF6452 family protein</fullName>
    </submittedName>
</protein>
<comment type="caution">
    <text evidence="1">The sequence shown here is derived from an EMBL/GenBank/DDBJ whole genome shotgun (WGS) entry which is preliminary data.</text>
</comment>
<name>A0ABW3WLC9_9FLAO</name>
<proteinExistence type="predicted"/>
<dbReference type="EMBL" id="JBHTMV010000002">
    <property type="protein sequence ID" value="MFD1292441.1"/>
    <property type="molecule type" value="Genomic_DNA"/>
</dbReference>